<dbReference type="Proteomes" id="UP001352852">
    <property type="component" value="Unassembled WGS sequence"/>
</dbReference>
<evidence type="ECO:0000313" key="3">
    <source>
        <dbReference type="EMBL" id="MED6289143.1"/>
    </source>
</evidence>
<dbReference type="EMBL" id="JAHUTJ010064182">
    <property type="protein sequence ID" value="MED6289143.1"/>
    <property type="molecule type" value="Genomic_DNA"/>
</dbReference>
<reference evidence="3 4" key="1">
    <citation type="submission" date="2021-06" db="EMBL/GenBank/DDBJ databases">
        <authorList>
            <person name="Palmer J.M."/>
        </authorList>
    </citation>
    <scope>NUCLEOTIDE SEQUENCE [LARGE SCALE GENOMIC DNA]</scope>
    <source>
        <strain evidence="3 4">CL_MEX2019</strain>
        <tissue evidence="3">Muscle</tissue>
    </source>
</reference>
<protein>
    <submittedName>
        <fullName evidence="3">Uncharacterized protein</fullName>
    </submittedName>
</protein>
<accession>A0ABU7EPI2</accession>
<evidence type="ECO:0000256" key="1">
    <source>
        <dbReference type="SAM" id="MobiDB-lite"/>
    </source>
</evidence>
<keyword evidence="2" id="KW-0732">Signal</keyword>
<feature type="compositionally biased region" description="Low complexity" evidence="1">
    <location>
        <begin position="44"/>
        <end position="59"/>
    </location>
</feature>
<feature type="region of interest" description="Disordered" evidence="1">
    <location>
        <begin position="44"/>
        <end position="72"/>
    </location>
</feature>
<sequence length="297" mass="32211">MLLGVCLRVSWICLFFCLGKGFPTDYGNNPMSLSFGSSAVPNPESAASSAGNESASSIKAAEESSDSNATSAPDLLSPRAFYVGPYFHLGEKSAGFSKPQLTSSPGGFHSSSNSWFGPPLFQKAVYTSTDSDPYTYGDDSMRFPYYSNDGVHAAAPPYGYSYGTARSPYYSYSYGTGGSPQAYDRRVPIAPPHGLGPPPAYGYFSQQPSILDPELLLIGNILMRVREMPLARPWMASEVPVGLTEKPLYPSSLMQSYRGYHQARDLLSNSQYAKDDLESVPEPETLETQQFVPETGV</sequence>
<organism evidence="3 4">
    <name type="scientific">Characodon lateralis</name>
    <dbReference type="NCBI Taxonomy" id="208331"/>
    <lineage>
        <taxon>Eukaryota</taxon>
        <taxon>Metazoa</taxon>
        <taxon>Chordata</taxon>
        <taxon>Craniata</taxon>
        <taxon>Vertebrata</taxon>
        <taxon>Euteleostomi</taxon>
        <taxon>Actinopterygii</taxon>
        <taxon>Neopterygii</taxon>
        <taxon>Teleostei</taxon>
        <taxon>Neoteleostei</taxon>
        <taxon>Acanthomorphata</taxon>
        <taxon>Ovalentaria</taxon>
        <taxon>Atherinomorphae</taxon>
        <taxon>Cyprinodontiformes</taxon>
        <taxon>Goodeidae</taxon>
        <taxon>Characodon</taxon>
    </lineage>
</organism>
<gene>
    <name evidence="3" type="ORF">CHARACLAT_033265</name>
</gene>
<feature type="signal peptide" evidence="2">
    <location>
        <begin position="1"/>
        <end position="21"/>
    </location>
</feature>
<proteinExistence type="predicted"/>
<name>A0ABU7EPI2_9TELE</name>
<feature type="chain" id="PRO_5045530327" evidence="2">
    <location>
        <begin position="22"/>
        <end position="297"/>
    </location>
</feature>
<keyword evidence="4" id="KW-1185">Reference proteome</keyword>
<comment type="caution">
    <text evidence="3">The sequence shown here is derived from an EMBL/GenBank/DDBJ whole genome shotgun (WGS) entry which is preliminary data.</text>
</comment>
<evidence type="ECO:0000256" key="2">
    <source>
        <dbReference type="SAM" id="SignalP"/>
    </source>
</evidence>
<evidence type="ECO:0000313" key="4">
    <source>
        <dbReference type="Proteomes" id="UP001352852"/>
    </source>
</evidence>